<accession>A0A1V8SUT2</accession>
<comment type="caution">
    <text evidence="1">The sequence shown here is derived from an EMBL/GenBank/DDBJ whole genome shotgun (WGS) entry which is preliminary data.</text>
</comment>
<dbReference type="InParanoid" id="A0A1V8SUT2"/>
<evidence type="ECO:0000313" key="2">
    <source>
        <dbReference type="Proteomes" id="UP000192596"/>
    </source>
</evidence>
<organism evidence="1 2">
    <name type="scientific">Cryoendolithus antarcticus</name>
    <dbReference type="NCBI Taxonomy" id="1507870"/>
    <lineage>
        <taxon>Eukaryota</taxon>
        <taxon>Fungi</taxon>
        <taxon>Dikarya</taxon>
        <taxon>Ascomycota</taxon>
        <taxon>Pezizomycotina</taxon>
        <taxon>Dothideomycetes</taxon>
        <taxon>Dothideomycetidae</taxon>
        <taxon>Cladosporiales</taxon>
        <taxon>Cladosporiaceae</taxon>
        <taxon>Cryoendolithus</taxon>
    </lineage>
</organism>
<name>A0A1V8SUT2_9PEZI</name>
<dbReference type="Proteomes" id="UP000192596">
    <property type="component" value="Unassembled WGS sequence"/>
</dbReference>
<reference evidence="2" key="1">
    <citation type="submission" date="2017-03" db="EMBL/GenBank/DDBJ databases">
        <title>Genomes of endolithic fungi from Antarctica.</title>
        <authorList>
            <person name="Coleine C."/>
            <person name="Masonjones S."/>
            <person name="Stajich J.E."/>
        </authorList>
    </citation>
    <scope>NUCLEOTIDE SEQUENCE [LARGE SCALE GENOMIC DNA]</scope>
    <source>
        <strain evidence="2">CCFEE 5527</strain>
    </source>
</reference>
<evidence type="ECO:0000313" key="1">
    <source>
        <dbReference type="EMBL" id="OQO02945.1"/>
    </source>
</evidence>
<keyword evidence="2" id="KW-1185">Reference proteome</keyword>
<dbReference type="AlphaFoldDB" id="A0A1V8SUT2"/>
<sequence>MARILTLPGELRNRIYSFATYEDTPINICCKSHQPALSFINKQFREECLPVFYSFNPIMAKRWGVSSARLERVLKYAKHTQAVEAVSGDELIIAMRTSEEDEAHRWVYQHYGDHTMFMTRNVAIRTIDNLLRLLGILGTEKDDQCWTVPLPAGVMCSRGQP</sequence>
<dbReference type="OrthoDB" id="62952at2759"/>
<protein>
    <recommendedName>
        <fullName evidence="3">F-box domain-containing protein</fullName>
    </recommendedName>
</protein>
<evidence type="ECO:0008006" key="3">
    <source>
        <dbReference type="Google" id="ProtNLM"/>
    </source>
</evidence>
<gene>
    <name evidence="1" type="ORF">B0A48_11228</name>
</gene>
<proteinExistence type="predicted"/>
<dbReference type="EMBL" id="NAJO01000026">
    <property type="protein sequence ID" value="OQO02945.1"/>
    <property type="molecule type" value="Genomic_DNA"/>
</dbReference>